<dbReference type="InterPro" id="IPR006121">
    <property type="entry name" value="HMA_dom"/>
</dbReference>
<dbReference type="PROSITE" id="PS50846">
    <property type="entry name" value="HMA_2"/>
    <property type="match status" value="1"/>
</dbReference>
<dbReference type="InterPro" id="IPR044296">
    <property type="entry name" value="HIPP46"/>
</dbReference>
<name>A0A0D3D9Y8_BRAOL</name>
<organism evidence="2 3">
    <name type="scientific">Brassica oleracea var. oleracea</name>
    <dbReference type="NCBI Taxonomy" id="109376"/>
    <lineage>
        <taxon>Eukaryota</taxon>
        <taxon>Viridiplantae</taxon>
        <taxon>Streptophyta</taxon>
        <taxon>Embryophyta</taxon>
        <taxon>Tracheophyta</taxon>
        <taxon>Spermatophyta</taxon>
        <taxon>Magnoliopsida</taxon>
        <taxon>eudicotyledons</taxon>
        <taxon>Gunneridae</taxon>
        <taxon>Pentapetalae</taxon>
        <taxon>rosids</taxon>
        <taxon>malvids</taxon>
        <taxon>Brassicales</taxon>
        <taxon>Brassicaceae</taxon>
        <taxon>Brassiceae</taxon>
        <taxon>Brassica</taxon>
    </lineage>
</organism>
<proteinExistence type="predicted"/>
<evidence type="ECO:0000313" key="2">
    <source>
        <dbReference type="EnsemblPlants" id="Bo7g077970.1"/>
    </source>
</evidence>
<reference evidence="2" key="2">
    <citation type="submission" date="2015-03" db="UniProtKB">
        <authorList>
            <consortium name="EnsemblPlants"/>
        </authorList>
    </citation>
    <scope>IDENTIFICATION</scope>
</reference>
<feature type="domain" description="HMA" evidence="1">
    <location>
        <begin position="49"/>
        <end position="117"/>
    </location>
</feature>
<dbReference type="SMR" id="A0A0D3D9Y8"/>
<dbReference type="SUPFAM" id="SSF55008">
    <property type="entry name" value="HMA, heavy metal-associated domain"/>
    <property type="match status" value="1"/>
</dbReference>
<evidence type="ECO:0000313" key="3">
    <source>
        <dbReference type="Proteomes" id="UP000032141"/>
    </source>
</evidence>
<dbReference type="OMA" id="GINVRWF"/>
<dbReference type="Proteomes" id="UP000032141">
    <property type="component" value="Chromosome C7"/>
</dbReference>
<dbReference type="InterPro" id="IPR036163">
    <property type="entry name" value="HMA_dom_sf"/>
</dbReference>
<dbReference type="PANTHER" id="PTHR46371">
    <property type="entry name" value="OS04G0464100 PROTEIN"/>
    <property type="match status" value="1"/>
</dbReference>
<dbReference type="STRING" id="109376.A0A0D3D9Y8"/>
<dbReference type="EnsemblPlants" id="Bo7g077970.1">
    <property type="protein sequence ID" value="Bo7g077970.1"/>
    <property type="gene ID" value="Bo7g077970"/>
</dbReference>
<protein>
    <recommendedName>
        <fullName evidence="1">HMA domain-containing protein</fullName>
    </recommendedName>
</protein>
<dbReference type="Gramene" id="Bo7g077970.1">
    <property type="protein sequence ID" value="Bo7g077970.1"/>
    <property type="gene ID" value="Bo7g077970"/>
</dbReference>
<keyword evidence="3" id="KW-1185">Reference proteome</keyword>
<dbReference type="HOGENOM" id="CLU_2187586_0_0_1"/>
<dbReference type="Gene3D" id="3.30.70.100">
    <property type="match status" value="1"/>
</dbReference>
<dbReference type="AlphaFoldDB" id="A0A0D3D9Y8"/>
<accession>A0A0D3D9Y8</accession>
<evidence type="ECO:0000259" key="1">
    <source>
        <dbReference type="PROSITE" id="PS50846"/>
    </source>
</evidence>
<dbReference type="GO" id="GO:0046872">
    <property type="term" value="F:metal ion binding"/>
    <property type="evidence" value="ECO:0007669"/>
    <property type="project" value="InterPro"/>
</dbReference>
<reference evidence="2 3" key="1">
    <citation type="journal article" date="2014" name="Genome Biol.">
        <title>Transcriptome and methylome profiling reveals relics of genome dominance in the mesopolyploid Brassica oleracea.</title>
        <authorList>
            <person name="Parkin I.A."/>
            <person name="Koh C."/>
            <person name="Tang H."/>
            <person name="Robinson S.J."/>
            <person name="Kagale S."/>
            <person name="Clarke W.E."/>
            <person name="Town C.D."/>
            <person name="Nixon J."/>
            <person name="Krishnakumar V."/>
            <person name="Bidwell S.L."/>
            <person name="Denoeud F."/>
            <person name="Belcram H."/>
            <person name="Links M.G."/>
            <person name="Just J."/>
            <person name="Clarke C."/>
            <person name="Bender T."/>
            <person name="Huebert T."/>
            <person name="Mason A.S."/>
            <person name="Pires J.C."/>
            <person name="Barker G."/>
            <person name="Moore J."/>
            <person name="Walley P.G."/>
            <person name="Manoli S."/>
            <person name="Batley J."/>
            <person name="Edwards D."/>
            <person name="Nelson M.N."/>
            <person name="Wang X."/>
            <person name="Paterson A.H."/>
            <person name="King G."/>
            <person name="Bancroft I."/>
            <person name="Chalhoub B."/>
            <person name="Sharpe A.G."/>
        </authorList>
    </citation>
    <scope>NUCLEOTIDE SEQUENCE</scope>
    <source>
        <strain evidence="2 3">cv. TO1000</strain>
    </source>
</reference>
<sequence>ISLLCIGINVRWFHRLYKLNKPLLVSRALPFSEINHHLSFSPQLQDMAKQTIVLKIRMRCDKCRTKAFKIIAGTFGVTSVRLEREQGKLVVEGEQVEIAVLAQTLTKKVGRTEIVHVSEY</sequence>